<dbReference type="PANTHER" id="PTHR16214">
    <property type="entry name" value="TRANSMEMBRANE PROTEIN 260"/>
    <property type="match status" value="1"/>
</dbReference>
<organism evidence="2">
    <name type="scientific">marine sediment metagenome</name>
    <dbReference type="NCBI Taxonomy" id="412755"/>
    <lineage>
        <taxon>unclassified sequences</taxon>
        <taxon>metagenomes</taxon>
        <taxon>ecological metagenomes</taxon>
    </lineage>
</organism>
<feature type="non-terminal residue" evidence="2">
    <location>
        <position position="280"/>
    </location>
</feature>
<reference evidence="2" key="1">
    <citation type="journal article" date="2014" name="Front. Microbiol.">
        <title>High frequency of phylogenetically diverse reductive dehalogenase-homologous genes in deep subseafloor sedimentary metagenomes.</title>
        <authorList>
            <person name="Kawai M."/>
            <person name="Futagami T."/>
            <person name="Toyoda A."/>
            <person name="Takaki Y."/>
            <person name="Nishi S."/>
            <person name="Hori S."/>
            <person name="Arai W."/>
            <person name="Tsubouchi T."/>
            <person name="Morono Y."/>
            <person name="Uchiyama I."/>
            <person name="Ito T."/>
            <person name="Fujiyama A."/>
            <person name="Inagaki F."/>
            <person name="Takami H."/>
        </authorList>
    </citation>
    <scope>NUCLEOTIDE SEQUENCE</scope>
    <source>
        <strain evidence="2">Expedition CK06-06</strain>
    </source>
</reference>
<name>X1NHI8_9ZZZZ</name>
<dbReference type="PANTHER" id="PTHR16214:SF3">
    <property type="entry name" value="TRANSMEMBRANE PROTEIN 260"/>
    <property type="match status" value="1"/>
</dbReference>
<gene>
    <name evidence="2" type="ORF">S06H3_30542</name>
</gene>
<feature type="non-terminal residue" evidence="2">
    <location>
        <position position="1"/>
    </location>
</feature>
<keyword evidence="1" id="KW-0472">Membrane</keyword>
<keyword evidence="1" id="KW-1133">Transmembrane helix</keyword>
<keyword evidence="1" id="KW-0812">Transmembrane</keyword>
<dbReference type="InterPro" id="IPR052724">
    <property type="entry name" value="GT117_domain-containing"/>
</dbReference>
<sequence length="280" mass="30603">SVIAFARLAREAADKATLFNTVVYGSLTTTLVLMLSDAPNFSSGKLTAALLGGILFAVATLAVTFLARTVGKNNFKTAALTATGICALVPILMASQEWNDHDRSQKLLAPDLAKNYLNSCPKNAILFTYGDNDTYPLWYAQEVENVRPDIRIINTSLLGIDWYVNQLRYKINESAPINIVWSEDQVRGLAYLVVDDRQQIESQDLLTLMTSIGKQGTKLTSFPAVKTVTVPIDVNAVRSNMTVSAKDSVASQLVFNLPEGKNYYSLDQLTMLNIIATNAG</sequence>
<accession>X1NHI8</accession>
<comment type="caution">
    <text evidence="2">The sequence shown here is derived from an EMBL/GenBank/DDBJ whole genome shotgun (WGS) entry which is preliminary data.</text>
</comment>
<proteinExistence type="predicted"/>
<dbReference type="EMBL" id="BARV01017993">
    <property type="protein sequence ID" value="GAI29676.1"/>
    <property type="molecule type" value="Genomic_DNA"/>
</dbReference>
<evidence type="ECO:0000256" key="1">
    <source>
        <dbReference type="SAM" id="Phobius"/>
    </source>
</evidence>
<evidence type="ECO:0008006" key="3">
    <source>
        <dbReference type="Google" id="ProtNLM"/>
    </source>
</evidence>
<dbReference type="AlphaFoldDB" id="X1NHI8"/>
<feature type="transmembrane region" description="Helical" evidence="1">
    <location>
        <begin position="48"/>
        <end position="66"/>
    </location>
</feature>
<protein>
    <recommendedName>
        <fullName evidence="3">DUF2723 domain-containing protein</fullName>
    </recommendedName>
</protein>
<evidence type="ECO:0000313" key="2">
    <source>
        <dbReference type="EMBL" id="GAI29676.1"/>
    </source>
</evidence>
<feature type="transmembrane region" description="Helical" evidence="1">
    <location>
        <begin position="17"/>
        <end position="36"/>
    </location>
</feature>